<organism evidence="1 2">
    <name type="scientific">Fusarium oxysporum f. sp. raphani 54005</name>
    <dbReference type="NCBI Taxonomy" id="1089458"/>
    <lineage>
        <taxon>Eukaryota</taxon>
        <taxon>Fungi</taxon>
        <taxon>Dikarya</taxon>
        <taxon>Ascomycota</taxon>
        <taxon>Pezizomycotina</taxon>
        <taxon>Sordariomycetes</taxon>
        <taxon>Hypocreomycetidae</taxon>
        <taxon>Hypocreales</taxon>
        <taxon>Nectriaceae</taxon>
        <taxon>Fusarium</taxon>
        <taxon>Fusarium oxysporum species complex</taxon>
    </lineage>
</organism>
<protein>
    <recommendedName>
        <fullName evidence="3">Prion-inhibition and propagation HeLo domain-containing protein</fullName>
    </recommendedName>
</protein>
<dbReference type="InterPro" id="IPR038305">
    <property type="entry name" value="HeLo_sf"/>
</dbReference>
<dbReference type="EMBL" id="JH658480">
    <property type="protein sequence ID" value="EXK79147.1"/>
    <property type="molecule type" value="Genomic_DNA"/>
</dbReference>
<evidence type="ECO:0000313" key="1">
    <source>
        <dbReference type="EMBL" id="EXK79147.1"/>
    </source>
</evidence>
<sequence length="149" mass="16884">MPIDPLGTTLGVLGLAGTVLDLMQYGFVAEDREDQVRLHADKLRMESVLFHLWAENVFLNRSWNQPDDQVQVFSPDFCDIIKGILQKMESLFHESQTLFEEDSSSTLVPLTGIDVGQNANAPTRLFQCLSRQGVRRPNPIKWAVRRTKA</sequence>
<dbReference type="AlphaFoldDB" id="X0C8X4"/>
<gene>
    <name evidence="1" type="ORF">FOQG_16222</name>
</gene>
<dbReference type="OrthoDB" id="1911848at2759"/>
<dbReference type="Proteomes" id="UP000030663">
    <property type="component" value="Unassembled WGS sequence"/>
</dbReference>
<name>X0C8X4_FUSOX</name>
<keyword evidence="2" id="KW-1185">Reference proteome</keyword>
<dbReference type="Gene3D" id="1.20.120.1020">
    <property type="entry name" value="Prion-inhibition and propagation, HeLo domain"/>
    <property type="match status" value="1"/>
</dbReference>
<accession>X0C8X4</accession>
<evidence type="ECO:0000313" key="2">
    <source>
        <dbReference type="Proteomes" id="UP000030663"/>
    </source>
</evidence>
<proteinExistence type="predicted"/>
<dbReference type="HOGENOM" id="CLU_1749743_0_0_1"/>
<evidence type="ECO:0008006" key="3">
    <source>
        <dbReference type="Google" id="ProtNLM"/>
    </source>
</evidence>
<reference evidence="1 2" key="1">
    <citation type="submission" date="2011-11" db="EMBL/GenBank/DDBJ databases">
        <title>The Genome Sequence of Fusarium oxysporum PHW815.</title>
        <authorList>
            <consortium name="The Broad Institute Genome Sequencing Platform"/>
            <person name="Ma L.-J."/>
            <person name="Gale L.R."/>
            <person name="Schwartz D.C."/>
            <person name="Zhou S."/>
            <person name="Corby-Kistler H."/>
            <person name="Young S.K."/>
            <person name="Zeng Q."/>
            <person name="Gargeya S."/>
            <person name="Fitzgerald M."/>
            <person name="Haas B."/>
            <person name="Abouelleil A."/>
            <person name="Alvarado L."/>
            <person name="Arachchi H.M."/>
            <person name="Berlin A."/>
            <person name="Brown A."/>
            <person name="Chapman S.B."/>
            <person name="Chen Z."/>
            <person name="Dunbar C."/>
            <person name="Freedman E."/>
            <person name="Gearin G."/>
            <person name="Goldberg J."/>
            <person name="Griggs A."/>
            <person name="Gujja S."/>
            <person name="Heiman D."/>
            <person name="Howarth C."/>
            <person name="Larson L."/>
            <person name="Lui A."/>
            <person name="MacDonald P.J.P."/>
            <person name="Montmayeur A."/>
            <person name="Murphy C."/>
            <person name="Neiman D."/>
            <person name="Pearson M."/>
            <person name="Priest M."/>
            <person name="Roberts A."/>
            <person name="Saif S."/>
            <person name="Shea T."/>
            <person name="Shenoy N."/>
            <person name="Sisk P."/>
            <person name="Stolte C."/>
            <person name="Sykes S."/>
            <person name="Wortman J."/>
            <person name="Nusbaum C."/>
            <person name="Birren B."/>
        </authorList>
    </citation>
    <scope>NUCLEOTIDE SEQUENCE [LARGE SCALE GENOMIC DNA]</scope>
    <source>
        <strain evidence="1 2">54005</strain>
    </source>
</reference>